<dbReference type="Pfam" id="PF00620">
    <property type="entry name" value="RhoGAP"/>
    <property type="match status" value="1"/>
</dbReference>
<protein>
    <recommendedName>
        <fullName evidence="4">Rho-GAP domain-containing protein</fullName>
    </recommendedName>
</protein>
<evidence type="ECO:0000259" key="4">
    <source>
        <dbReference type="PROSITE" id="PS50238"/>
    </source>
</evidence>
<dbReference type="GO" id="GO:0051015">
    <property type="term" value="F:actin filament binding"/>
    <property type="evidence" value="ECO:0007669"/>
    <property type="project" value="TreeGrafter"/>
</dbReference>
<dbReference type="SMART" id="SM00324">
    <property type="entry name" value="RhoGAP"/>
    <property type="match status" value="1"/>
</dbReference>
<dbReference type="GO" id="GO:0030027">
    <property type="term" value="C:lamellipodium"/>
    <property type="evidence" value="ECO:0007669"/>
    <property type="project" value="TreeGrafter"/>
</dbReference>
<feature type="domain" description="Rho-GAP" evidence="4">
    <location>
        <begin position="128"/>
        <end position="316"/>
    </location>
</feature>
<feature type="region of interest" description="Disordered" evidence="3">
    <location>
        <begin position="401"/>
        <end position="450"/>
    </location>
</feature>
<feature type="region of interest" description="Disordered" evidence="3">
    <location>
        <begin position="56"/>
        <end position="76"/>
    </location>
</feature>
<dbReference type="PROSITE" id="PS50238">
    <property type="entry name" value="RHOGAP"/>
    <property type="match status" value="1"/>
</dbReference>
<dbReference type="GO" id="GO:0000146">
    <property type="term" value="F:microfilament motor activity"/>
    <property type="evidence" value="ECO:0007669"/>
    <property type="project" value="InterPro"/>
</dbReference>
<dbReference type="GO" id="GO:0005737">
    <property type="term" value="C:cytoplasm"/>
    <property type="evidence" value="ECO:0007669"/>
    <property type="project" value="UniProtKB-SubCell"/>
</dbReference>
<dbReference type="InterPro" id="IPR046349">
    <property type="entry name" value="C1-like_sf"/>
</dbReference>
<dbReference type="PANTHER" id="PTHR46184:SF2">
    <property type="entry name" value="UNCONVENTIONAL MYOSIN-IXB"/>
    <property type="match status" value="1"/>
</dbReference>
<comment type="subcellular location">
    <subcellularLocation>
        <location evidence="1">Cytoplasm</location>
    </subcellularLocation>
</comment>
<dbReference type="GO" id="GO:0035556">
    <property type="term" value="P:intracellular signal transduction"/>
    <property type="evidence" value="ECO:0007669"/>
    <property type="project" value="InterPro"/>
</dbReference>
<evidence type="ECO:0000313" key="6">
    <source>
        <dbReference type="Proteomes" id="UP001460270"/>
    </source>
</evidence>
<dbReference type="SUPFAM" id="SSF48350">
    <property type="entry name" value="GTPase activation domain, GAP"/>
    <property type="match status" value="1"/>
</dbReference>
<evidence type="ECO:0000256" key="2">
    <source>
        <dbReference type="ARBA" id="ARBA00022490"/>
    </source>
</evidence>
<comment type="caution">
    <text evidence="5">The sequence shown here is derived from an EMBL/GenBank/DDBJ whole genome shotgun (WGS) entry which is preliminary data.</text>
</comment>
<keyword evidence="6" id="KW-1185">Reference proteome</keyword>
<dbReference type="Proteomes" id="UP001460270">
    <property type="component" value="Unassembled WGS sequence"/>
</dbReference>
<evidence type="ECO:0000313" key="5">
    <source>
        <dbReference type="EMBL" id="KAK7889504.1"/>
    </source>
</evidence>
<dbReference type="PANTHER" id="PTHR46184">
    <property type="entry name" value="UNCONVENTIONAL MYOSIN-IXB-LIKE PROTEIN"/>
    <property type="match status" value="1"/>
</dbReference>
<dbReference type="GO" id="GO:0016887">
    <property type="term" value="F:ATP hydrolysis activity"/>
    <property type="evidence" value="ECO:0007669"/>
    <property type="project" value="TreeGrafter"/>
</dbReference>
<dbReference type="SUPFAM" id="SSF57889">
    <property type="entry name" value="Cysteine-rich domain"/>
    <property type="match status" value="1"/>
</dbReference>
<dbReference type="GO" id="GO:0072673">
    <property type="term" value="P:lamellipodium morphogenesis"/>
    <property type="evidence" value="ECO:0007669"/>
    <property type="project" value="TreeGrafter"/>
</dbReference>
<feature type="compositionally biased region" description="Basic residues" evidence="3">
    <location>
        <begin position="63"/>
        <end position="73"/>
    </location>
</feature>
<dbReference type="GO" id="GO:0005884">
    <property type="term" value="C:actin filament"/>
    <property type="evidence" value="ECO:0007669"/>
    <property type="project" value="TreeGrafter"/>
</dbReference>
<evidence type="ECO:0000256" key="1">
    <source>
        <dbReference type="ARBA" id="ARBA00004496"/>
    </source>
</evidence>
<dbReference type="InterPro" id="IPR008936">
    <property type="entry name" value="Rho_GTPase_activation_prot"/>
</dbReference>
<gene>
    <name evidence="5" type="ORF">WMY93_025064</name>
</gene>
<accession>A0AAW0N6W8</accession>
<dbReference type="GO" id="GO:0005524">
    <property type="term" value="F:ATP binding"/>
    <property type="evidence" value="ECO:0007669"/>
    <property type="project" value="TreeGrafter"/>
</dbReference>
<dbReference type="EMBL" id="JBBPFD010000018">
    <property type="protein sequence ID" value="KAK7889504.1"/>
    <property type="molecule type" value="Genomic_DNA"/>
</dbReference>
<reference evidence="6" key="1">
    <citation type="submission" date="2024-04" db="EMBL/GenBank/DDBJ databases">
        <title>Salinicola lusitanus LLJ914,a marine bacterium isolated from the Okinawa Trough.</title>
        <authorList>
            <person name="Li J."/>
        </authorList>
    </citation>
    <scope>NUCLEOTIDE SEQUENCE [LARGE SCALE GENOMIC DNA]</scope>
</reference>
<keyword evidence="2" id="KW-0963">Cytoplasm</keyword>
<dbReference type="GO" id="GO:0001726">
    <property type="term" value="C:ruffle"/>
    <property type="evidence" value="ECO:0007669"/>
    <property type="project" value="TreeGrafter"/>
</dbReference>
<evidence type="ECO:0000256" key="3">
    <source>
        <dbReference type="SAM" id="MobiDB-lite"/>
    </source>
</evidence>
<dbReference type="Gene3D" id="1.10.555.10">
    <property type="entry name" value="Rho GTPase activation protein"/>
    <property type="match status" value="1"/>
</dbReference>
<name>A0AAW0N6W8_9GOBI</name>
<dbReference type="AlphaFoldDB" id="A0AAW0N6W8"/>
<organism evidence="5 6">
    <name type="scientific">Mugilogobius chulae</name>
    <name type="common">yellowstripe goby</name>
    <dbReference type="NCBI Taxonomy" id="88201"/>
    <lineage>
        <taxon>Eukaryota</taxon>
        <taxon>Metazoa</taxon>
        <taxon>Chordata</taxon>
        <taxon>Craniata</taxon>
        <taxon>Vertebrata</taxon>
        <taxon>Euteleostomi</taxon>
        <taxon>Actinopterygii</taxon>
        <taxon>Neopterygii</taxon>
        <taxon>Teleostei</taxon>
        <taxon>Neoteleostei</taxon>
        <taxon>Acanthomorphata</taxon>
        <taxon>Gobiaria</taxon>
        <taxon>Gobiiformes</taxon>
        <taxon>Gobioidei</taxon>
        <taxon>Gobiidae</taxon>
        <taxon>Gobionellinae</taxon>
        <taxon>Mugilogobius</taxon>
    </lineage>
</organism>
<dbReference type="GO" id="GO:0030048">
    <property type="term" value="P:actin filament-based movement"/>
    <property type="evidence" value="ECO:0007669"/>
    <property type="project" value="TreeGrafter"/>
</dbReference>
<proteinExistence type="predicted"/>
<dbReference type="InterPro" id="IPR000198">
    <property type="entry name" value="RhoGAP_dom"/>
</dbReference>
<dbReference type="Gene3D" id="3.30.60.20">
    <property type="match status" value="1"/>
</dbReference>
<dbReference type="GO" id="GO:0005096">
    <property type="term" value="F:GTPase activator activity"/>
    <property type="evidence" value="ECO:0007669"/>
    <property type="project" value="InterPro"/>
</dbReference>
<sequence>MYSLSKPTSGYKDLMICYQNQVIHLAVDKQEAEVRLVVNLFQSVLDGFIRGEMKKEEAEPVKPKARKKRRKKDKSMESPLGHVFVNYQVNIVQSCDQCTSLIWGMEKAYMCSSCKMGDEESGGLHFGVHVSHLVNDKNPVPMVLEMMLEHVEMHGLYTEGIYRKSGSANRMKELHQRLETDPHLVCLEDYPIHTVTGLVKQWLRELPDPLMTFTHYNDFLHAVELPEKQEQLHAIYKELEELPIANFNTLERLVFHLVRVCKEEAHNRMSPNSLAIVFAPCILRCPDSADPLLSMKDVSKTTICVEMLITEQIRRYNEKMEEIDQLEYAENLAVNQLKLKRQNTPFWHLPLKFSAPYKGVVVHEKVNTDLSAVPENEPLDSETEAEKNLVERIKSIKQEKEDLACRLPDMEQPGSDQENLDSEASLSSESLLDEQQRSSAHSSEPEGLDQ</sequence>
<dbReference type="InterPro" id="IPR046987">
    <property type="entry name" value="Myo9"/>
</dbReference>